<comment type="caution">
    <text evidence="2">The sequence shown here is derived from an EMBL/GenBank/DDBJ whole genome shotgun (WGS) entry which is preliminary data.</text>
</comment>
<keyword evidence="3" id="KW-1185">Reference proteome</keyword>
<dbReference type="AlphaFoldDB" id="A0A4Z2EYA8"/>
<proteinExistence type="predicted"/>
<feature type="region of interest" description="Disordered" evidence="1">
    <location>
        <begin position="78"/>
        <end position="111"/>
    </location>
</feature>
<reference evidence="2 3" key="1">
    <citation type="submission" date="2019-03" db="EMBL/GenBank/DDBJ databases">
        <title>First draft genome of Liparis tanakae, snailfish: a comprehensive survey of snailfish specific genes.</title>
        <authorList>
            <person name="Kim W."/>
            <person name="Song I."/>
            <person name="Jeong J.-H."/>
            <person name="Kim D."/>
            <person name="Kim S."/>
            <person name="Ryu S."/>
            <person name="Song J.Y."/>
            <person name="Lee S.K."/>
        </authorList>
    </citation>
    <scope>NUCLEOTIDE SEQUENCE [LARGE SCALE GENOMIC DNA]</scope>
    <source>
        <tissue evidence="2">Muscle</tissue>
    </source>
</reference>
<evidence type="ECO:0000313" key="3">
    <source>
        <dbReference type="Proteomes" id="UP000314294"/>
    </source>
</evidence>
<name>A0A4Z2EYA8_9TELE</name>
<dbReference type="EMBL" id="SRLO01002275">
    <property type="protein sequence ID" value="TNN33324.1"/>
    <property type="molecule type" value="Genomic_DNA"/>
</dbReference>
<dbReference type="Proteomes" id="UP000314294">
    <property type="component" value="Unassembled WGS sequence"/>
</dbReference>
<sequence length="163" mass="17324">MDGWVGDDGRAHGGARLPQKENWQIRIRVYYRVSVRSPDCSGRGSGTGQGEPSAAFPAWLDAEEEGFMGECLLGHAHRNTKASSGTDSDGDRGDLLPLKSPPQQNRNLRHVPAPSQSLAVTLGSIHCIHRLTFPLAPPMLLVFCSRVTGSANGPSSPAGAESP</sequence>
<gene>
    <name evidence="2" type="ORF">EYF80_056512</name>
</gene>
<evidence type="ECO:0000256" key="1">
    <source>
        <dbReference type="SAM" id="MobiDB-lite"/>
    </source>
</evidence>
<organism evidence="2 3">
    <name type="scientific">Liparis tanakae</name>
    <name type="common">Tanaka's snailfish</name>
    <dbReference type="NCBI Taxonomy" id="230148"/>
    <lineage>
        <taxon>Eukaryota</taxon>
        <taxon>Metazoa</taxon>
        <taxon>Chordata</taxon>
        <taxon>Craniata</taxon>
        <taxon>Vertebrata</taxon>
        <taxon>Euteleostomi</taxon>
        <taxon>Actinopterygii</taxon>
        <taxon>Neopterygii</taxon>
        <taxon>Teleostei</taxon>
        <taxon>Neoteleostei</taxon>
        <taxon>Acanthomorphata</taxon>
        <taxon>Eupercaria</taxon>
        <taxon>Perciformes</taxon>
        <taxon>Cottioidei</taxon>
        <taxon>Cottales</taxon>
        <taxon>Liparidae</taxon>
        <taxon>Liparis</taxon>
    </lineage>
</organism>
<accession>A0A4Z2EYA8</accession>
<evidence type="ECO:0000313" key="2">
    <source>
        <dbReference type="EMBL" id="TNN33324.1"/>
    </source>
</evidence>
<protein>
    <submittedName>
        <fullName evidence="2">Uncharacterized protein</fullName>
    </submittedName>
</protein>